<evidence type="ECO:0000256" key="11">
    <source>
        <dbReference type="ARBA" id="ARBA00022801"/>
    </source>
</evidence>
<dbReference type="GO" id="GO:0004519">
    <property type="term" value="F:endonuclease activity"/>
    <property type="evidence" value="ECO:0007669"/>
    <property type="project" value="UniProtKB-KW"/>
</dbReference>
<dbReference type="SUPFAM" id="SSF52540">
    <property type="entry name" value="P-loop containing nucleoside triphosphate hydrolases"/>
    <property type="match status" value="1"/>
</dbReference>
<evidence type="ECO:0000256" key="14">
    <source>
        <dbReference type="ARBA" id="ARBA00023268"/>
    </source>
</evidence>
<keyword evidence="10" id="KW-0255">Endonuclease</keyword>
<keyword evidence="4" id="KW-0808">Transferase</keyword>
<comment type="subcellular location">
    <subcellularLocation>
        <location evidence="2">Host nucleus</location>
    </subcellularLocation>
</comment>
<evidence type="ECO:0000256" key="16">
    <source>
        <dbReference type="ARBA" id="ARBA00032243"/>
    </source>
</evidence>
<evidence type="ECO:0000256" key="6">
    <source>
        <dbReference type="ARBA" id="ARBA00022705"/>
    </source>
</evidence>
<keyword evidence="7" id="KW-0540">Nuclease</keyword>
<dbReference type="GO" id="GO:0046872">
    <property type="term" value="F:metal ion binding"/>
    <property type="evidence" value="ECO:0007669"/>
    <property type="project" value="UniProtKB-KW"/>
</dbReference>
<keyword evidence="9" id="KW-0547">Nucleotide-binding</keyword>
<sequence>MSTDNFVASSFTFTINNYTEENIASLKAIPCLRCVAGYEVAPTTGTPHIQGAIMFAKPMRRDAFKKVIGFTSNCDKMLGPWSSQAYCCKDGAICRMTDTDNQQGKRNDIVAMKDAAKRGASDMELIDEHTAIMAKWPKFANTVRHTFRKIEPLPLGTKGTIGLWLWSSKGNTGKTTWAETKWPDAYDKMDNRFFDNYNGEEVIIWDDPVQKTIGQSMMGYLKKWCNEKIVRVEVKHDSQLIRFKHMIITANKSPEDFFGENFERSPFDARFQTVEVKNRDDLVARMYQFNWSGNEGR</sequence>
<evidence type="ECO:0000256" key="17">
    <source>
        <dbReference type="ARBA" id="ARBA00049360"/>
    </source>
</evidence>
<keyword evidence="5" id="KW-0548">Nucleotidyltransferase</keyword>
<evidence type="ECO:0000256" key="15">
    <source>
        <dbReference type="ARBA" id="ARBA00030754"/>
    </source>
</evidence>
<feature type="domain" description="CRESS-DNA virus Rep endonuclease" evidence="18">
    <location>
        <begin position="5"/>
        <end position="106"/>
    </location>
</feature>
<comment type="catalytic activity">
    <reaction evidence="17">
        <text>ATP + H2O = ADP + phosphate + H(+)</text>
        <dbReference type="Rhea" id="RHEA:13065"/>
        <dbReference type="ChEBI" id="CHEBI:15377"/>
        <dbReference type="ChEBI" id="CHEBI:15378"/>
        <dbReference type="ChEBI" id="CHEBI:30616"/>
        <dbReference type="ChEBI" id="CHEBI:43474"/>
        <dbReference type="ChEBI" id="CHEBI:456216"/>
    </reaction>
</comment>
<evidence type="ECO:0000256" key="8">
    <source>
        <dbReference type="ARBA" id="ARBA00022723"/>
    </source>
</evidence>
<dbReference type="InterPro" id="IPR000605">
    <property type="entry name" value="Helicase_SF3_ssDNA/RNA_vir"/>
</dbReference>
<keyword evidence="11" id="KW-0378">Hydrolase</keyword>
<evidence type="ECO:0000256" key="2">
    <source>
        <dbReference type="ARBA" id="ARBA00004147"/>
    </source>
</evidence>
<name>S4TDR5_9VIRU</name>
<dbReference type="PROSITE" id="PS52020">
    <property type="entry name" value="CRESS_DNA_REP"/>
    <property type="match status" value="1"/>
</dbReference>
<keyword evidence="14" id="KW-0511">Multifunctional enzyme</keyword>
<keyword evidence="8" id="KW-0479">Metal-binding</keyword>
<dbReference type="InterPro" id="IPR027417">
    <property type="entry name" value="P-loop_NTPase"/>
</dbReference>
<dbReference type="InterPro" id="IPR049912">
    <property type="entry name" value="CRESS_DNA_REP"/>
</dbReference>
<evidence type="ECO:0000256" key="3">
    <source>
        <dbReference type="ARBA" id="ARBA00008545"/>
    </source>
</evidence>
<evidence type="ECO:0000256" key="5">
    <source>
        <dbReference type="ARBA" id="ARBA00022695"/>
    </source>
</evidence>
<protein>
    <recommendedName>
        <fullName evidence="15">ATP-dependent helicase Rep</fullName>
    </recommendedName>
    <alternativeName>
        <fullName evidence="16">RepP</fullName>
    </alternativeName>
</protein>
<dbReference type="GO" id="GO:0000166">
    <property type="term" value="F:nucleotide binding"/>
    <property type="evidence" value="ECO:0007669"/>
    <property type="project" value="UniProtKB-KW"/>
</dbReference>
<dbReference type="Pfam" id="PF00910">
    <property type="entry name" value="RNA_helicase"/>
    <property type="match status" value="1"/>
</dbReference>
<evidence type="ECO:0000256" key="12">
    <source>
        <dbReference type="ARBA" id="ARBA00023124"/>
    </source>
</evidence>
<dbReference type="GO" id="GO:0003677">
    <property type="term" value="F:DNA binding"/>
    <property type="evidence" value="ECO:0007669"/>
    <property type="project" value="UniProtKB-KW"/>
</dbReference>
<proteinExistence type="inferred from homology"/>
<evidence type="ECO:0000256" key="7">
    <source>
        <dbReference type="ARBA" id="ARBA00022722"/>
    </source>
</evidence>
<evidence type="ECO:0000256" key="4">
    <source>
        <dbReference type="ARBA" id="ARBA00022679"/>
    </source>
</evidence>
<accession>S4TDR5</accession>
<evidence type="ECO:0000313" key="19">
    <source>
        <dbReference type="EMBL" id="AGA18385.1"/>
    </source>
</evidence>
<evidence type="ECO:0000256" key="1">
    <source>
        <dbReference type="ARBA" id="ARBA00001936"/>
    </source>
</evidence>
<dbReference type="GO" id="GO:0003724">
    <property type="term" value="F:RNA helicase activity"/>
    <property type="evidence" value="ECO:0007669"/>
    <property type="project" value="InterPro"/>
</dbReference>
<evidence type="ECO:0000256" key="13">
    <source>
        <dbReference type="ARBA" id="ARBA00023125"/>
    </source>
</evidence>
<keyword evidence="12" id="KW-0190">Covalent protein-DNA linkage</keyword>
<organism evidence="19">
    <name type="scientific">uncultured marine virus</name>
    <dbReference type="NCBI Taxonomy" id="186617"/>
    <lineage>
        <taxon>Viruses</taxon>
        <taxon>environmental samples</taxon>
    </lineage>
</organism>
<dbReference type="EMBL" id="JX904412">
    <property type="protein sequence ID" value="AGA18385.1"/>
    <property type="molecule type" value="Genomic_DNA"/>
</dbReference>
<keyword evidence="13" id="KW-0238">DNA-binding</keyword>
<keyword evidence="6" id="KW-0235">DNA replication</keyword>
<comment type="similarity">
    <text evidence="3">Belongs to the nanoviruses/circoviruses replication-associated protein family.</text>
</comment>
<dbReference type="GO" id="GO:0006260">
    <property type="term" value="P:DNA replication"/>
    <property type="evidence" value="ECO:0007669"/>
    <property type="project" value="UniProtKB-KW"/>
</dbReference>
<dbReference type="GO" id="GO:0003723">
    <property type="term" value="F:RNA binding"/>
    <property type="evidence" value="ECO:0007669"/>
    <property type="project" value="InterPro"/>
</dbReference>
<dbReference type="GO" id="GO:0042025">
    <property type="term" value="C:host cell nucleus"/>
    <property type="evidence" value="ECO:0007669"/>
    <property type="project" value="UniProtKB-SubCell"/>
</dbReference>
<dbReference type="GO" id="GO:0016787">
    <property type="term" value="F:hydrolase activity"/>
    <property type="evidence" value="ECO:0007669"/>
    <property type="project" value="UniProtKB-KW"/>
</dbReference>
<dbReference type="GO" id="GO:0016779">
    <property type="term" value="F:nucleotidyltransferase activity"/>
    <property type="evidence" value="ECO:0007669"/>
    <property type="project" value="UniProtKB-KW"/>
</dbReference>
<reference evidence="19" key="1">
    <citation type="journal article" date="2013" name="ISME J.">
        <title>Previously unknown and highly divergent ssDNA viruses populate the oceans.</title>
        <authorList>
            <person name="Labonte J.M."/>
            <person name="Suttle C.A."/>
        </authorList>
    </citation>
    <scope>NUCLEOTIDE SEQUENCE</scope>
</reference>
<evidence type="ECO:0000259" key="18">
    <source>
        <dbReference type="PROSITE" id="PS52020"/>
    </source>
</evidence>
<dbReference type="Gene3D" id="3.40.1310.20">
    <property type="match status" value="1"/>
</dbReference>
<dbReference type="Gene3D" id="3.40.50.300">
    <property type="entry name" value="P-loop containing nucleotide triphosphate hydrolases"/>
    <property type="match status" value="1"/>
</dbReference>
<evidence type="ECO:0000256" key="9">
    <source>
        <dbReference type="ARBA" id="ARBA00022741"/>
    </source>
</evidence>
<comment type="cofactor">
    <cofactor evidence="1">
        <name>Mn(2+)</name>
        <dbReference type="ChEBI" id="CHEBI:29035"/>
    </cofactor>
</comment>
<evidence type="ECO:0000256" key="10">
    <source>
        <dbReference type="ARBA" id="ARBA00022759"/>
    </source>
</evidence>